<dbReference type="InterPro" id="IPR001128">
    <property type="entry name" value="Cyt_P450"/>
</dbReference>
<evidence type="ECO:0000256" key="7">
    <source>
        <dbReference type="PIRSR" id="PIRSR602401-1"/>
    </source>
</evidence>
<dbReference type="RefSeq" id="WP_012828119.1">
    <property type="nucleotide sequence ID" value="NC_013440.1"/>
</dbReference>
<comment type="similarity">
    <text evidence="1 8">Belongs to the cytochrome P450 family.</text>
</comment>
<dbReference type="Proteomes" id="UP000001880">
    <property type="component" value="Chromosome"/>
</dbReference>
<dbReference type="KEGG" id="hoh:Hoch_3012"/>
<dbReference type="GO" id="GO:0020037">
    <property type="term" value="F:heme binding"/>
    <property type="evidence" value="ECO:0007669"/>
    <property type="project" value="InterPro"/>
</dbReference>
<keyword evidence="3 7" id="KW-0479">Metal-binding</keyword>
<feature type="binding site" description="axial binding residue" evidence="7">
    <location>
        <position position="407"/>
    </location>
    <ligand>
        <name>heme</name>
        <dbReference type="ChEBI" id="CHEBI:30413"/>
    </ligand>
    <ligandPart>
        <name>Fe</name>
        <dbReference type="ChEBI" id="CHEBI:18248"/>
    </ligandPart>
</feature>
<gene>
    <name evidence="9" type="ordered locus">Hoch_3012</name>
</gene>
<proteinExistence type="inferred from homology"/>
<dbReference type="PRINTS" id="PR00463">
    <property type="entry name" value="EP450I"/>
</dbReference>
<keyword evidence="4 8" id="KW-0560">Oxidoreductase</keyword>
<dbReference type="HOGENOM" id="CLU_001570_5_1_7"/>
<dbReference type="InterPro" id="IPR002401">
    <property type="entry name" value="Cyt_P450_E_grp-I"/>
</dbReference>
<dbReference type="PROSITE" id="PS00086">
    <property type="entry name" value="CYTOCHROME_P450"/>
    <property type="match status" value="1"/>
</dbReference>
<evidence type="ECO:0000256" key="5">
    <source>
        <dbReference type="ARBA" id="ARBA00023004"/>
    </source>
</evidence>
<dbReference type="PRINTS" id="PR00385">
    <property type="entry name" value="P450"/>
</dbReference>
<accession>D0LR11</accession>
<dbReference type="SUPFAM" id="SSF48264">
    <property type="entry name" value="Cytochrome P450"/>
    <property type="match status" value="1"/>
</dbReference>
<dbReference type="Pfam" id="PF00067">
    <property type="entry name" value="p450"/>
    <property type="match status" value="1"/>
</dbReference>
<dbReference type="CDD" id="cd20620">
    <property type="entry name" value="CYP132-like"/>
    <property type="match status" value="1"/>
</dbReference>
<dbReference type="InterPro" id="IPR036396">
    <property type="entry name" value="Cyt_P450_sf"/>
</dbReference>
<dbReference type="InterPro" id="IPR017972">
    <property type="entry name" value="Cyt_P450_CS"/>
</dbReference>
<evidence type="ECO:0000313" key="10">
    <source>
        <dbReference type="Proteomes" id="UP000001880"/>
    </source>
</evidence>
<comment type="cofactor">
    <cofactor evidence="7">
        <name>heme</name>
        <dbReference type="ChEBI" id="CHEBI:30413"/>
    </cofactor>
</comment>
<reference evidence="9 10" key="1">
    <citation type="journal article" date="2010" name="Stand. Genomic Sci.">
        <title>Complete genome sequence of Haliangium ochraceum type strain (SMP-2).</title>
        <authorList>
            <consortium name="US DOE Joint Genome Institute (JGI-PGF)"/>
            <person name="Ivanova N."/>
            <person name="Daum C."/>
            <person name="Lang E."/>
            <person name="Abt B."/>
            <person name="Kopitz M."/>
            <person name="Saunders E."/>
            <person name="Lapidus A."/>
            <person name="Lucas S."/>
            <person name="Glavina Del Rio T."/>
            <person name="Nolan M."/>
            <person name="Tice H."/>
            <person name="Copeland A."/>
            <person name="Cheng J.F."/>
            <person name="Chen F."/>
            <person name="Bruce D."/>
            <person name="Goodwin L."/>
            <person name="Pitluck S."/>
            <person name="Mavromatis K."/>
            <person name="Pati A."/>
            <person name="Mikhailova N."/>
            <person name="Chen A."/>
            <person name="Palaniappan K."/>
            <person name="Land M."/>
            <person name="Hauser L."/>
            <person name="Chang Y.J."/>
            <person name="Jeffries C.D."/>
            <person name="Detter J.C."/>
            <person name="Brettin T."/>
            <person name="Rohde M."/>
            <person name="Goker M."/>
            <person name="Bristow J."/>
            <person name="Markowitz V."/>
            <person name="Eisen J.A."/>
            <person name="Hugenholtz P."/>
            <person name="Kyrpides N.C."/>
            <person name="Klenk H.P."/>
        </authorList>
    </citation>
    <scope>NUCLEOTIDE SEQUENCE [LARGE SCALE GENOMIC DNA]</scope>
    <source>
        <strain evidence="10">DSM 14365 / CIP 107738 / JCM 11303 / AJ 13395 / SMP-2</strain>
    </source>
</reference>
<protein>
    <submittedName>
        <fullName evidence="9">Cytochrome P450</fullName>
    </submittedName>
</protein>
<keyword evidence="5 7" id="KW-0408">Iron</keyword>
<keyword evidence="6 8" id="KW-0503">Monooxygenase</keyword>
<dbReference type="AlphaFoldDB" id="D0LR11"/>
<dbReference type="PANTHER" id="PTHR24291">
    <property type="entry name" value="CYTOCHROME P450 FAMILY 4"/>
    <property type="match status" value="1"/>
</dbReference>
<dbReference type="eggNOG" id="COG2124">
    <property type="taxonomic scope" value="Bacteria"/>
</dbReference>
<sequence length="459" mass="52061">MNATTTQQPSAEKRFPIEKGLPLVGTLPQLLSSGTQLVERVSRKHPGQITVLKAGPTQVYLITHPDHVKHVLQHSERGFSKGPMWDPLRRVFGDGIGTSEGSEWLRSRRMAQPLFSTKNIDSLVGSMSEIVARHVARLAPLVGSGESVDMNVEMMRMVQDVLVATLFGVDVPAQQMTTIADAIQRILSSSQLELLLGMVLPHRLLQPMDLLVRRPRQVLDEVIFDLIAQARASDSDSANFLSWFLRARDIDTGKGLDDQQLRNELISIYVAGLETTMCSLLWLWYHLDQNPEIDGKMRAEVDAVMGASSITAAKLEQLSYTKMVIQESMRRLPTIWMMPRYSREDNVIDGYKIPADSLIFLSPYATHRDPKFWERPEAFYPEHFTPERVAARPRYAYYPFGGGPHQCIGKYLAMTDQLLIVAMMVQRFRPRLLLGSTVDPRPSLFLRPRHAMRMTLERR</sequence>
<evidence type="ECO:0000313" key="9">
    <source>
        <dbReference type="EMBL" id="ACY15519.1"/>
    </source>
</evidence>
<dbReference type="STRING" id="502025.Hoch_3012"/>
<dbReference type="GO" id="GO:0004497">
    <property type="term" value="F:monooxygenase activity"/>
    <property type="evidence" value="ECO:0007669"/>
    <property type="project" value="UniProtKB-KW"/>
</dbReference>
<dbReference type="Gene3D" id="1.10.630.10">
    <property type="entry name" value="Cytochrome P450"/>
    <property type="match status" value="1"/>
</dbReference>
<evidence type="ECO:0000256" key="1">
    <source>
        <dbReference type="ARBA" id="ARBA00010617"/>
    </source>
</evidence>
<evidence type="ECO:0000256" key="3">
    <source>
        <dbReference type="ARBA" id="ARBA00022723"/>
    </source>
</evidence>
<evidence type="ECO:0000256" key="4">
    <source>
        <dbReference type="ARBA" id="ARBA00023002"/>
    </source>
</evidence>
<dbReference type="GO" id="GO:0016705">
    <property type="term" value="F:oxidoreductase activity, acting on paired donors, with incorporation or reduction of molecular oxygen"/>
    <property type="evidence" value="ECO:0007669"/>
    <property type="project" value="InterPro"/>
</dbReference>
<dbReference type="PANTHER" id="PTHR24291:SF50">
    <property type="entry name" value="BIFUNCTIONAL ALBAFLAVENONE MONOOXYGENASE_TERPENE SYNTHASE"/>
    <property type="match status" value="1"/>
</dbReference>
<keyword evidence="10" id="KW-1185">Reference proteome</keyword>
<dbReference type="EMBL" id="CP001804">
    <property type="protein sequence ID" value="ACY15519.1"/>
    <property type="molecule type" value="Genomic_DNA"/>
</dbReference>
<evidence type="ECO:0000256" key="2">
    <source>
        <dbReference type="ARBA" id="ARBA00022617"/>
    </source>
</evidence>
<name>D0LR11_HALO1</name>
<evidence type="ECO:0000256" key="8">
    <source>
        <dbReference type="RuleBase" id="RU000461"/>
    </source>
</evidence>
<organism evidence="9 10">
    <name type="scientific">Haliangium ochraceum (strain DSM 14365 / JCM 11303 / SMP-2)</name>
    <dbReference type="NCBI Taxonomy" id="502025"/>
    <lineage>
        <taxon>Bacteria</taxon>
        <taxon>Pseudomonadati</taxon>
        <taxon>Myxococcota</taxon>
        <taxon>Polyangia</taxon>
        <taxon>Haliangiales</taxon>
        <taxon>Kofleriaceae</taxon>
        <taxon>Haliangium</taxon>
    </lineage>
</organism>
<evidence type="ECO:0000256" key="6">
    <source>
        <dbReference type="ARBA" id="ARBA00023033"/>
    </source>
</evidence>
<dbReference type="InterPro" id="IPR050196">
    <property type="entry name" value="Cytochrome_P450_Monoox"/>
</dbReference>
<keyword evidence="2 7" id="KW-0349">Heme</keyword>
<dbReference type="OrthoDB" id="9764248at2"/>
<dbReference type="GO" id="GO:0005506">
    <property type="term" value="F:iron ion binding"/>
    <property type="evidence" value="ECO:0007669"/>
    <property type="project" value="InterPro"/>
</dbReference>